<feature type="compositionally biased region" description="Basic and acidic residues" evidence="1">
    <location>
        <begin position="22"/>
        <end position="35"/>
    </location>
</feature>
<evidence type="ECO:0000256" key="1">
    <source>
        <dbReference type="SAM" id="MobiDB-lite"/>
    </source>
</evidence>
<organism evidence="2 3">
    <name type="scientific">Candidatus Pseudoramibacter fermentans</name>
    <dbReference type="NCBI Taxonomy" id="2594427"/>
    <lineage>
        <taxon>Bacteria</taxon>
        <taxon>Bacillati</taxon>
        <taxon>Bacillota</taxon>
        <taxon>Clostridia</taxon>
        <taxon>Eubacteriales</taxon>
        <taxon>Eubacteriaceae</taxon>
        <taxon>Pseudoramibacter</taxon>
    </lineage>
</organism>
<dbReference type="AlphaFoldDB" id="A0A6L5GSB1"/>
<comment type="caution">
    <text evidence="2">The sequence shown here is derived from an EMBL/GenBank/DDBJ whole genome shotgun (WGS) entry which is preliminary data.</text>
</comment>
<dbReference type="Proteomes" id="UP000473648">
    <property type="component" value="Unassembled WGS sequence"/>
</dbReference>
<name>A0A6L5GSB1_9FIRM</name>
<proteinExistence type="predicted"/>
<accession>A0A6L5GSB1</accession>
<evidence type="ECO:0000313" key="3">
    <source>
        <dbReference type="Proteomes" id="UP000473648"/>
    </source>
</evidence>
<evidence type="ECO:0000313" key="2">
    <source>
        <dbReference type="EMBL" id="MQM73127.1"/>
    </source>
</evidence>
<protein>
    <submittedName>
        <fullName evidence="2">Uncharacterized protein</fullName>
    </submittedName>
</protein>
<sequence length="147" mass="15956">MAFEKNKPTAMNSNEVKASVDSTEKAVEAPKKPTPVEHVVNPQPQQAQRRLQQLPLTDVVIDTSIYGETFLLTKMQALADGRVDYQIASLKHDLDRLRVTMAGPPVFSSGVLSDGLKQVKVKGLSARIWQVGGNAGVTFAAESIELV</sequence>
<gene>
    <name evidence="2" type="ORF">FRC53_06870</name>
</gene>
<keyword evidence="3" id="KW-1185">Reference proteome</keyword>
<feature type="region of interest" description="Disordered" evidence="1">
    <location>
        <begin position="1"/>
        <end position="45"/>
    </location>
</feature>
<reference evidence="2" key="1">
    <citation type="journal article" date="2020" name="Appl. Environ. Microbiol.">
        <title>Medium-Chain Fatty Acid Synthesis by 'Candidatus Weimeria bifida' gen. nov., sp. nov., and 'Candidatus Pseudoramibacter fermentans' sp. nov.</title>
        <authorList>
            <person name="Scarborough M.J."/>
            <person name="Myers K.S."/>
            <person name="Donohue T.J."/>
            <person name="Noguera D.R."/>
        </authorList>
    </citation>
    <scope>NUCLEOTIDE SEQUENCE</scope>
    <source>
        <strain evidence="2">EUB1.1</strain>
    </source>
</reference>
<dbReference type="EMBL" id="VOGB01000004">
    <property type="protein sequence ID" value="MQM73127.1"/>
    <property type="molecule type" value="Genomic_DNA"/>
</dbReference>